<evidence type="ECO:0000313" key="4">
    <source>
        <dbReference type="Proteomes" id="UP000054342"/>
    </source>
</evidence>
<protein>
    <submittedName>
        <fullName evidence="3">Uncharacterized protein</fullName>
    </submittedName>
</protein>
<feature type="compositionally biased region" description="Pro residues" evidence="1">
    <location>
        <begin position="98"/>
        <end position="107"/>
    </location>
</feature>
<evidence type="ECO:0000256" key="2">
    <source>
        <dbReference type="SAM" id="Phobius"/>
    </source>
</evidence>
<evidence type="ECO:0000313" key="3">
    <source>
        <dbReference type="EMBL" id="KIW49759.1"/>
    </source>
</evidence>
<organism evidence="3 4">
    <name type="scientific">Exophiala xenobiotica</name>
    <dbReference type="NCBI Taxonomy" id="348802"/>
    <lineage>
        <taxon>Eukaryota</taxon>
        <taxon>Fungi</taxon>
        <taxon>Dikarya</taxon>
        <taxon>Ascomycota</taxon>
        <taxon>Pezizomycotina</taxon>
        <taxon>Eurotiomycetes</taxon>
        <taxon>Chaetothyriomycetidae</taxon>
        <taxon>Chaetothyriales</taxon>
        <taxon>Herpotrichiellaceae</taxon>
        <taxon>Exophiala</taxon>
    </lineage>
</organism>
<dbReference type="OrthoDB" id="9626941at2759"/>
<dbReference type="RefSeq" id="XP_013310343.1">
    <property type="nucleotide sequence ID" value="XM_013454889.1"/>
</dbReference>
<feature type="compositionally biased region" description="Basic and acidic residues" evidence="1">
    <location>
        <begin position="163"/>
        <end position="175"/>
    </location>
</feature>
<feature type="compositionally biased region" description="Polar residues" evidence="1">
    <location>
        <begin position="152"/>
        <end position="161"/>
    </location>
</feature>
<accession>A0A0D2EPL5</accession>
<dbReference type="Pfam" id="PF08636">
    <property type="entry name" value="Pkr1"/>
    <property type="match status" value="1"/>
</dbReference>
<name>A0A0D2EPL5_9EURO</name>
<evidence type="ECO:0000256" key="1">
    <source>
        <dbReference type="SAM" id="MobiDB-lite"/>
    </source>
</evidence>
<dbReference type="InterPro" id="IPR013945">
    <property type="entry name" value="Pkr1"/>
</dbReference>
<keyword evidence="2" id="KW-0472">Membrane</keyword>
<feature type="region of interest" description="Disordered" evidence="1">
    <location>
        <begin position="73"/>
        <end position="175"/>
    </location>
</feature>
<dbReference type="AlphaFoldDB" id="A0A0D2EPL5"/>
<keyword evidence="2" id="KW-0812">Transmembrane</keyword>
<dbReference type="GO" id="GO:0005789">
    <property type="term" value="C:endoplasmic reticulum membrane"/>
    <property type="evidence" value="ECO:0007669"/>
    <property type="project" value="TreeGrafter"/>
</dbReference>
<dbReference type="GO" id="GO:0070072">
    <property type="term" value="P:vacuolar proton-transporting V-type ATPase complex assembly"/>
    <property type="evidence" value="ECO:0007669"/>
    <property type="project" value="InterPro"/>
</dbReference>
<gene>
    <name evidence="3" type="ORF">PV05_11408</name>
</gene>
<feature type="compositionally biased region" description="Basic and acidic residues" evidence="1">
    <location>
        <begin position="77"/>
        <end position="87"/>
    </location>
</feature>
<dbReference type="Proteomes" id="UP000054342">
    <property type="component" value="Unassembled WGS sequence"/>
</dbReference>
<reference evidence="3 4" key="1">
    <citation type="submission" date="2015-01" db="EMBL/GenBank/DDBJ databases">
        <title>The Genome Sequence of Exophiala xenobiotica CBS118157.</title>
        <authorList>
            <consortium name="The Broad Institute Genomics Platform"/>
            <person name="Cuomo C."/>
            <person name="de Hoog S."/>
            <person name="Gorbushina A."/>
            <person name="Stielow B."/>
            <person name="Teixiera M."/>
            <person name="Abouelleil A."/>
            <person name="Chapman S.B."/>
            <person name="Priest M."/>
            <person name="Young S.K."/>
            <person name="Wortman J."/>
            <person name="Nusbaum C."/>
            <person name="Birren B."/>
        </authorList>
    </citation>
    <scope>NUCLEOTIDE SEQUENCE [LARGE SCALE GENOMIC DNA]</scope>
    <source>
        <strain evidence="3 4">CBS 118157</strain>
    </source>
</reference>
<dbReference type="GeneID" id="25333316"/>
<dbReference type="PANTHER" id="PTHR28251:SF1">
    <property type="entry name" value="V-TYPE ATPASE ASSEMBLY FACTOR PKR1"/>
    <property type="match status" value="1"/>
</dbReference>
<dbReference type="EMBL" id="KN847323">
    <property type="protein sequence ID" value="KIW49759.1"/>
    <property type="molecule type" value="Genomic_DNA"/>
</dbReference>
<feature type="transmembrane region" description="Helical" evidence="2">
    <location>
        <begin position="20"/>
        <end position="41"/>
    </location>
</feature>
<dbReference type="PANTHER" id="PTHR28251">
    <property type="entry name" value="V-TYPE ATPASE ASSEMBLY FACTOR PKR1"/>
    <property type="match status" value="1"/>
</dbReference>
<proteinExistence type="predicted"/>
<sequence>MASFLEELWNSIFTPGPTPTLLVATNAAFAALQLLLLILLLATYSIHFLVLSVLCGGLWYSINWFATEIAKAQQADRTQEKRSKSPETENASDTETEGPPPAAPSEPPSAKTTSAQPVQGQRHERPNQTSATLLDPKVTDNTEAVRRRRSLGESSGYISTDSEWEKVSEGEEKGK</sequence>
<keyword evidence="4" id="KW-1185">Reference proteome</keyword>
<keyword evidence="2" id="KW-1133">Transmembrane helix</keyword>
<dbReference type="HOGENOM" id="CLU_068499_0_0_1"/>
<feature type="transmembrane region" description="Helical" evidence="2">
    <location>
        <begin position="48"/>
        <end position="66"/>
    </location>
</feature>